<comment type="caution">
    <text evidence="1">The sequence shown here is derived from an EMBL/GenBank/DDBJ whole genome shotgun (WGS) entry which is preliminary data.</text>
</comment>
<gene>
    <name evidence="1" type="ORF">EHO61_04785</name>
</gene>
<evidence type="ECO:0000313" key="2">
    <source>
        <dbReference type="Proteomes" id="UP000297855"/>
    </source>
</evidence>
<name>A0A4R9GT38_9LEPT</name>
<dbReference type="Proteomes" id="UP000297855">
    <property type="component" value="Unassembled WGS sequence"/>
</dbReference>
<keyword evidence="2" id="KW-1185">Reference proteome</keyword>
<organism evidence="1 2">
    <name type="scientific">Leptospira fluminis</name>
    <dbReference type="NCBI Taxonomy" id="2484979"/>
    <lineage>
        <taxon>Bacteria</taxon>
        <taxon>Pseudomonadati</taxon>
        <taxon>Spirochaetota</taxon>
        <taxon>Spirochaetia</taxon>
        <taxon>Leptospirales</taxon>
        <taxon>Leptospiraceae</taxon>
        <taxon>Leptospira</taxon>
    </lineage>
</organism>
<dbReference type="OrthoDB" id="335852at2"/>
<sequence>MRKRLVGKRSVGCCGRFLIGVFLLSISSIGNAQNLSKYGATSGMERSVRFRDGDTVFTIRNETTAHSWNQYAFEKTRDLIDAYESYTGVSFQRATVPIYKTLPESEKNRIRLVLKESVYLNGTRIGGYNNVSGGTGKELGIFLESGLVPIGSPALLLHELGHYYFTEPIWLAEGIVSFLPFLLAKKGILKLTKQEISSVSEEWQLSERPSKIDPPLAENFHSDDPRVGAWLYSKSVRLQGILYRELGNENYRKFLKTAISQDLSDGNGLLAVLRSIQPKNWESILKGWVLPGKYSTYSIHSFSKMKDWDSL</sequence>
<accession>A0A4R9GT38</accession>
<dbReference type="AlphaFoldDB" id="A0A4R9GT38"/>
<dbReference type="SUPFAM" id="SSF55486">
    <property type="entry name" value="Metalloproteases ('zincins'), catalytic domain"/>
    <property type="match status" value="1"/>
</dbReference>
<evidence type="ECO:0008006" key="3">
    <source>
        <dbReference type="Google" id="ProtNLM"/>
    </source>
</evidence>
<reference evidence="1" key="1">
    <citation type="journal article" date="2019" name="PLoS Negl. Trop. Dis.">
        <title>Revisiting the worldwide diversity of Leptospira species in the environment.</title>
        <authorList>
            <person name="Vincent A.T."/>
            <person name="Schiettekatte O."/>
            <person name="Bourhy P."/>
            <person name="Veyrier F.J."/>
            <person name="Picardeau M."/>
        </authorList>
    </citation>
    <scope>NUCLEOTIDE SEQUENCE [LARGE SCALE GENOMIC DNA]</scope>
    <source>
        <strain evidence="1">SCS5</strain>
    </source>
</reference>
<dbReference type="EMBL" id="RQEV01000003">
    <property type="protein sequence ID" value="TGK21301.1"/>
    <property type="molecule type" value="Genomic_DNA"/>
</dbReference>
<evidence type="ECO:0000313" key="1">
    <source>
        <dbReference type="EMBL" id="TGK21301.1"/>
    </source>
</evidence>
<protein>
    <recommendedName>
        <fullName evidence="3">Peptidase MA family protein</fullName>
    </recommendedName>
</protein>
<proteinExistence type="predicted"/>